<dbReference type="RefSeq" id="WP_157934371.1">
    <property type="nucleotide sequence ID" value="NZ_CP016617.1"/>
</dbReference>
<dbReference type="AlphaFoldDB" id="A0A1B2EQF6"/>
<accession>A0A1B2EQF6</accession>
<organism evidence="1">
    <name type="scientific">Microvirga ossetica</name>
    <dbReference type="NCBI Taxonomy" id="1882682"/>
    <lineage>
        <taxon>Bacteria</taxon>
        <taxon>Pseudomonadati</taxon>
        <taxon>Pseudomonadota</taxon>
        <taxon>Alphaproteobacteria</taxon>
        <taxon>Hyphomicrobiales</taxon>
        <taxon>Methylobacteriaceae</taxon>
        <taxon>Microvirga</taxon>
    </lineage>
</organism>
<name>A0A1B2EQF6_9HYPH</name>
<keyword evidence="1" id="KW-0614">Plasmid</keyword>
<reference evidence="1" key="1">
    <citation type="submission" date="2016-07" db="EMBL/GenBank/DDBJ databases">
        <title>Microvirga ossetica sp. nov. a new species of rhizobia isolated from root nodules of the legume species Vicia alpestris Steven originated from North Ossetia region in the Caucasus.</title>
        <authorList>
            <person name="Safronova V.I."/>
            <person name="Kuznetsova I.G."/>
            <person name="Sazanova A.L."/>
            <person name="Belimov A."/>
            <person name="Andronov E."/>
            <person name="Osledkin Y.S."/>
            <person name="Onishchuk O.P."/>
            <person name="Kurchak O.N."/>
            <person name="Shaposhnikov A.I."/>
            <person name="Willems A."/>
            <person name="Tikhonovich I.A."/>
        </authorList>
    </citation>
    <scope>NUCLEOTIDE SEQUENCE [LARGE SCALE GENOMIC DNA]</scope>
    <source>
        <strain evidence="1">V5/3M</strain>
        <plasmid evidence="1">unnamed1</plasmid>
    </source>
</reference>
<protein>
    <submittedName>
        <fullName evidence="1">Uncharacterized protein</fullName>
    </submittedName>
</protein>
<dbReference type="KEGG" id="moc:BB934_28165"/>
<sequence length="127" mass="13826">MPGSATTPDPRSPCGDGLRDVAFHVLERVGIRDKNPIVAQWLACTCPCRRFDDSLTAAFARLGVDVDRYSFIAVDLHHLLFAGLPALPIRVFCPTLHHGFIGQVEIMLEIGHPTISRVGLAGRPSGR</sequence>
<geneLocation type="plasmid" evidence="1">
    <name>unnamed1</name>
</geneLocation>
<dbReference type="OrthoDB" id="9227816at2"/>
<proteinExistence type="predicted"/>
<gene>
    <name evidence="1" type="ORF">BB934_28165</name>
</gene>
<dbReference type="EMBL" id="CP016617">
    <property type="protein sequence ID" value="ANY82216.1"/>
    <property type="molecule type" value="Genomic_DNA"/>
</dbReference>
<evidence type="ECO:0000313" key="1">
    <source>
        <dbReference type="EMBL" id="ANY82216.1"/>
    </source>
</evidence>